<reference evidence="4 5" key="1">
    <citation type="submission" date="2020-08" db="EMBL/GenBank/DDBJ databases">
        <title>Genomic Encyclopedia of Type Strains, Phase IV (KMG-V): Genome sequencing to study the core and pangenomes of soil and plant-associated prokaryotes.</title>
        <authorList>
            <person name="Whitman W."/>
        </authorList>
    </citation>
    <scope>NUCLEOTIDE SEQUENCE [LARGE SCALE GENOMIC DNA]</scope>
    <source>
        <strain evidence="2 5">SEMIA 444</strain>
        <strain evidence="1 4">SEMIA 448</strain>
        <strain evidence="3 6">SEMIA 452</strain>
    </source>
</reference>
<dbReference type="EMBL" id="JACIHM010000002">
    <property type="protein sequence ID" value="MBB4446299.1"/>
    <property type="molecule type" value="Genomic_DNA"/>
</dbReference>
<dbReference type="SUPFAM" id="SSF53448">
    <property type="entry name" value="Nucleotide-diphospho-sugar transferases"/>
    <property type="match status" value="1"/>
</dbReference>
<evidence type="ECO:0000313" key="2">
    <source>
        <dbReference type="EMBL" id="MBB4411608.1"/>
    </source>
</evidence>
<organism evidence="2 5">
    <name type="scientific">Aliirhizobium cellulosilyticum</name>
    <dbReference type="NCBI Taxonomy" id="393664"/>
    <lineage>
        <taxon>Bacteria</taxon>
        <taxon>Pseudomonadati</taxon>
        <taxon>Pseudomonadota</taxon>
        <taxon>Alphaproteobacteria</taxon>
        <taxon>Hyphomicrobiales</taxon>
        <taxon>Rhizobiaceae</taxon>
        <taxon>Aliirhizobium</taxon>
    </lineage>
</organism>
<dbReference type="EMBL" id="JACIGW010000002">
    <property type="protein sequence ID" value="MBB4348372.1"/>
    <property type="molecule type" value="Genomic_DNA"/>
</dbReference>
<comment type="caution">
    <text evidence="2">The sequence shown here is derived from an EMBL/GenBank/DDBJ whole genome shotgun (WGS) entry which is preliminary data.</text>
</comment>
<dbReference type="InterPro" id="IPR007877">
    <property type="entry name" value="DUF707"/>
</dbReference>
<evidence type="ECO:0000313" key="6">
    <source>
        <dbReference type="Proteomes" id="UP000576087"/>
    </source>
</evidence>
<evidence type="ECO:0000313" key="5">
    <source>
        <dbReference type="Proteomes" id="UP000524535"/>
    </source>
</evidence>
<dbReference type="Proteomes" id="UP000520770">
    <property type="component" value="Unassembled WGS sequence"/>
</dbReference>
<evidence type="ECO:0000313" key="3">
    <source>
        <dbReference type="EMBL" id="MBB4446299.1"/>
    </source>
</evidence>
<keyword evidence="5" id="KW-1185">Reference proteome</keyword>
<name>A0A7W6TFB5_9HYPH</name>
<dbReference type="AlphaFoldDB" id="A0A7W6TFB5"/>
<dbReference type="EMBL" id="JACIGY010000002">
    <property type="protein sequence ID" value="MBB4411608.1"/>
    <property type="molecule type" value="Genomic_DNA"/>
</dbReference>
<accession>A0A7W6TFB5</accession>
<evidence type="ECO:0000313" key="1">
    <source>
        <dbReference type="EMBL" id="MBB4348372.1"/>
    </source>
</evidence>
<dbReference type="InterPro" id="IPR029044">
    <property type="entry name" value="Nucleotide-diphossugar_trans"/>
</dbReference>
<dbReference type="RefSeq" id="WP_183822896.1">
    <property type="nucleotide sequence ID" value="NZ_JACIGW010000002.1"/>
</dbReference>
<dbReference type="Proteomes" id="UP000576087">
    <property type="component" value="Unassembled WGS sequence"/>
</dbReference>
<proteinExistence type="predicted"/>
<dbReference type="Proteomes" id="UP000524535">
    <property type="component" value="Unassembled WGS sequence"/>
</dbReference>
<evidence type="ECO:0000313" key="4">
    <source>
        <dbReference type="Proteomes" id="UP000520770"/>
    </source>
</evidence>
<protein>
    <recommendedName>
        <fullName evidence="7">DUF707 domain-containing protein</fullName>
    </recommendedName>
</protein>
<dbReference type="Pfam" id="PF05212">
    <property type="entry name" value="DUF707"/>
    <property type="match status" value="1"/>
</dbReference>
<sequence length="313" mass="35357">MSDANKVRNLVFARVGRLSLHRNWLVEPKASRNWDLQLSTYDEQQSDLDDGDFPLSVDTGTKWDSACRYLRANPDLLDRYDYIMFPDDDLLFEPNGLSNLFDLMTSNDLDIGQPSLLPSSHISYPVTAHCPGFTLRYSNYVEPMCPIIRTDYLRTLLPILARWPTGWGLDDIWTMMMAKPAYRAAFIDASPILHTRPLYTGAVYKTFERLGMNPEGDLREVRSTFRGVPQPKLIYGGITDGSRKVSHLAANIRNGLHLLRAASAMRKPREARRAGYGMLIRTVTQIGYRPVQLEKVVGASPAVTVLSTTTTTR</sequence>
<gene>
    <name evidence="2" type="ORF">GGE31_002113</name>
    <name evidence="1" type="ORF">GGE33_002114</name>
    <name evidence="3" type="ORF">GGE35_002115</name>
</gene>
<evidence type="ECO:0008006" key="7">
    <source>
        <dbReference type="Google" id="ProtNLM"/>
    </source>
</evidence>